<proteinExistence type="evidence at transcript level"/>
<dbReference type="SMART" id="SM00355">
    <property type="entry name" value="ZnF_C2H2"/>
    <property type="match status" value="5"/>
</dbReference>
<keyword evidence="3" id="KW-0677">Repeat</keyword>
<feature type="non-terminal residue" evidence="11">
    <location>
        <position position="1"/>
    </location>
</feature>
<dbReference type="EMBL" id="GAPW01004372">
    <property type="protein sequence ID" value="JAC09226.1"/>
    <property type="molecule type" value="mRNA"/>
</dbReference>
<keyword evidence="4 9" id="KW-0863">Zinc-finger</keyword>
<evidence type="ECO:0000256" key="8">
    <source>
        <dbReference type="ARBA" id="ARBA00023242"/>
    </source>
</evidence>
<evidence type="ECO:0000256" key="7">
    <source>
        <dbReference type="ARBA" id="ARBA00023163"/>
    </source>
</evidence>
<dbReference type="PANTHER" id="PTHR47772">
    <property type="entry name" value="ZINC FINGER PROTEIN 200"/>
    <property type="match status" value="1"/>
</dbReference>
<name>A0A023EJL5_AEDAL</name>
<feature type="domain" description="C2H2-type" evidence="10">
    <location>
        <begin position="10"/>
        <end position="34"/>
    </location>
</feature>
<feature type="domain" description="C2H2-type" evidence="10">
    <location>
        <begin position="38"/>
        <end position="65"/>
    </location>
</feature>
<dbReference type="InterPro" id="IPR050636">
    <property type="entry name" value="C2H2-ZF_domain-containing"/>
</dbReference>
<dbReference type="VEuPathDB" id="VectorBase:AALF014161"/>
<feature type="domain" description="C2H2-type" evidence="10">
    <location>
        <begin position="170"/>
        <end position="193"/>
    </location>
</feature>
<dbReference type="PANTHER" id="PTHR47772:SF13">
    <property type="entry name" value="GASTRULA ZINC FINGER PROTEIN XLCGF49.1-LIKE-RELATED"/>
    <property type="match status" value="1"/>
</dbReference>
<dbReference type="Pfam" id="PF13912">
    <property type="entry name" value="zf-C2H2_6"/>
    <property type="match status" value="2"/>
</dbReference>
<dbReference type="AlphaFoldDB" id="A0A023EJL5"/>
<evidence type="ECO:0000256" key="5">
    <source>
        <dbReference type="ARBA" id="ARBA00022833"/>
    </source>
</evidence>
<reference evidence="11" key="1">
    <citation type="journal article" date="2014" name="PLoS Negl. Trop. Dis.">
        <title>Identification and characterization of seminal fluid proteins in the Asian tiger mosquito, Aedes albopictus.</title>
        <authorList>
            <person name="Boes K.E."/>
            <person name="Ribeiro J.M."/>
            <person name="Wong A."/>
            <person name="Harrington L.C."/>
            <person name="Wolfner M.F."/>
            <person name="Sirot L.K."/>
        </authorList>
    </citation>
    <scope>NUCLEOTIDE SEQUENCE</scope>
    <source>
        <tissue evidence="11">Reproductive organs</tissue>
    </source>
</reference>
<dbReference type="GO" id="GO:0005634">
    <property type="term" value="C:nucleus"/>
    <property type="evidence" value="ECO:0007669"/>
    <property type="project" value="UniProtKB-SubCell"/>
</dbReference>
<dbReference type="GO" id="GO:0008270">
    <property type="term" value="F:zinc ion binding"/>
    <property type="evidence" value="ECO:0007669"/>
    <property type="project" value="UniProtKB-KW"/>
</dbReference>
<evidence type="ECO:0000256" key="4">
    <source>
        <dbReference type="ARBA" id="ARBA00022771"/>
    </source>
</evidence>
<keyword evidence="5" id="KW-0862">Zinc</keyword>
<evidence type="ECO:0000259" key="10">
    <source>
        <dbReference type="PROSITE" id="PS50157"/>
    </source>
</evidence>
<dbReference type="Gene3D" id="3.30.160.60">
    <property type="entry name" value="Classic Zinc Finger"/>
    <property type="match status" value="3"/>
</dbReference>
<dbReference type="SUPFAM" id="SSF57667">
    <property type="entry name" value="beta-beta-alpha zinc fingers"/>
    <property type="match status" value="2"/>
</dbReference>
<organism evidence="11">
    <name type="scientific">Aedes albopictus</name>
    <name type="common">Asian tiger mosquito</name>
    <name type="synonym">Stegomyia albopicta</name>
    <dbReference type="NCBI Taxonomy" id="7160"/>
    <lineage>
        <taxon>Eukaryota</taxon>
        <taxon>Metazoa</taxon>
        <taxon>Ecdysozoa</taxon>
        <taxon>Arthropoda</taxon>
        <taxon>Hexapoda</taxon>
        <taxon>Insecta</taxon>
        <taxon>Pterygota</taxon>
        <taxon>Neoptera</taxon>
        <taxon>Endopterygota</taxon>
        <taxon>Diptera</taxon>
        <taxon>Nematocera</taxon>
        <taxon>Culicoidea</taxon>
        <taxon>Culicidae</taxon>
        <taxon>Culicinae</taxon>
        <taxon>Aedini</taxon>
        <taxon>Aedes</taxon>
        <taxon>Stegomyia</taxon>
    </lineage>
</organism>
<evidence type="ECO:0000256" key="3">
    <source>
        <dbReference type="ARBA" id="ARBA00022737"/>
    </source>
</evidence>
<evidence type="ECO:0000256" key="2">
    <source>
        <dbReference type="ARBA" id="ARBA00022723"/>
    </source>
</evidence>
<protein>
    <recommendedName>
        <fullName evidence="10">C2H2-type domain-containing protein</fullName>
    </recommendedName>
</protein>
<accession>A0A023EJL5</accession>
<dbReference type="VEuPathDB" id="VectorBase:AALFPA_040498"/>
<evidence type="ECO:0000256" key="9">
    <source>
        <dbReference type="PROSITE-ProRule" id="PRU00042"/>
    </source>
</evidence>
<keyword evidence="8" id="KW-0539">Nucleus</keyword>
<sequence length="209" mass="24475">KIDDGKPRPYKCNLCQLSFRLNSRLKKHFVNKHAPKIFECDMCDASFRRPYELIIHKKAHEKEKEEGFYSVQAQQNAKIANLNEEPVGKDTNNDSAVPLHTQQNSPGSALQCAKCFSFWPTQKRLWLHHNAAHREKIQCTLCSETFNYEKRLENHMLTYHKQKDGSFQPLKCSECDKTFDTTLRLKRHKDVHAPKIHNCTTCSQSFRNR</sequence>
<dbReference type="InterPro" id="IPR013087">
    <property type="entry name" value="Znf_C2H2_type"/>
</dbReference>
<keyword evidence="7" id="KW-0804">Transcription</keyword>
<feature type="domain" description="C2H2-type" evidence="10">
    <location>
        <begin position="137"/>
        <end position="165"/>
    </location>
</feature>
<dbReference type="VEuPathDB" id="VectorBase:AALC636_038570"/>
<dbReference type="PROSITE" id="PS00028">
    <property type="entry name" value="ZINC_FINGER_C2H2_1"/>
    <property type="match status" value="4"/>
</dbReference>
<dbReference type="Pfam" id="PF00096">
    <property type="entry name" value="zf-C2H2"/>
    <property type="match status" value="1"/>
</dbReference>
<keyword evidence="6" id="KW-0805">Transcription regulation</keyword>
<comment type="subcellular location">
    <subcellularLocation>
        <location evidence="1">Nucleus</location>
    </subcellularLocation>
</comment>
<dbReference type="PROSITE" id="PS50157">
    <property type="entry name" value="ZINC_FINGER_C2H2_2"/>
    <property type="match status" value="4"/>
</dbReference>
<evidence type="ECO:0000313" key="11">
    <source>
        <dbReference type="EMBL" id="JAC09226.1"/>
    </source>
</evidence>
<evidence type="ECO:0000256" key="1">
    <source>
        <dbReference type="ARBA" id="ARBA00004123"/>
    </source>
</evidence>
<dbReference type="InterPro" id="IPR036236">
    <property type="entry name" value="Znf_C2H2_sf"/>
</dbReference>
<evidence type="ECO:0000256" key="6">
    <source>
        <dbReference type="ARBA" id="ARBA00023015"/>
    </source>
</evidence>
<keyword evidence="2" id="KW-0479">Metal-binding</keyword>